<organism evidence="1">
    <name type="scientific">Arundo donax</name>
    <name type="common">Giant reed</name>
    <name type="synonym">Donax arundinaceus</name>
    <dbReference type="NCBI Taxonomy" id="35708"/>
    <lineage>
        <taxon>Eukaryota</taxon>
        <taxon>Viridiplantae</taxon>
        <taxon>Streptophyta</taxon>
        <taxon>Embryophyta</taxon>
        <taxon>Tracheophyta</taxon>
        <taxon>Spermatophyta</taxon>
        <taxon>Magnoliopsida</taxon>
        <taxon>Liliopsida</taxon>
        <taxon>Poales</taxon>
        <taxon>Poaceae</taxon>
        <taxon>PACMAD clade</taxon>
        <taxon>Arundinoideae</taxon>
        <taxon>Arundineae</taxon>
        <taxon>Arundo</taxon>
    </lineage>
</organism>
<name>A0A0A9BQP3_ARUDO</name>
<proteinExistence type="predicted"/>
<reference evidence="1" key="1">
    <citation type="submission" date="2014-09" db="EMBL/GenBank/DDBJ databases">
        <authorList>
            <person name="Magalhaes I.L.F."/>
            <person name="Oliveira U."/>
            <person name="Santos F.R."/>
            <person name="Vidigal T.H.D.A."/>
            <person name="Brescovit A.D."/>
            <person name="Santos A.J."/>
        </authorList>
    </citation>
    <scope>NUCLEOTIDE SEQUENCE</scope>
    <source>
        <tissue evidence="1">Shoot tissue taken approximately 20 cm above the soil surface</tissue>
    </source>
</reference>
<protein>
    <submittedName>
        <fullName evidence="1">Uncharacterized protein</fullName>
    </submittedName>
</protein>
<accession>A0A0A9BQP3</accession>
<reference evidence="1" key="2">
    <citation type="journal article" date="2015" name="Data Brief">
        <title>Shoot transcriptome of the giant reed, Arundo donax.</title>
        <authorList>
            <person name="Barrero R.A."/>
            <person name="Guerrero F.D."/>
            <person name="Moolhuijzen P."/>
            <person name="Goolsby J.A."/>
            <person name="Tidwell J."/>
            <person name="Bellgard S.E."/>
            <person name="Bellgard M.I."/>
        </authorList>
    </citation>
    <scope>NUCLEOTIDE SEQUENCE</scope>
    <source>
        <tissue evidence="1">Shoot tissue taken approximately 20 cm above the soil surface</tissue>
    </source>
</reference>
<evidence type="ECO:0000313" key="1">
    <source>
        <dbReference type="EMBL" id="JAD65671.1"/>
    </source>
</evidence>
<sequence>MSILSTPSLLLQHEHICVNLQFELPNCFLRTPTSMVCTGKKFLFLPYLHHILLELCRPSLQTSTYSNDRLLLFYPMHPRRRPLCRNEIRESRHIRCTSL</sequence>
<dbReference type="AlphaFoldDB" id="A0A0A9BQP3"/>
<dbReference type="EMBL" id="GBRH01232224">
    <property type="protein sequence ID" value="JAD65671.1"/>
    <property type="molecule type" value="Transcribed_RNA"/>
</dbReference>